<dbReference type="InterPro" id="IPR036291">
    <property type="entry name" value="NAD(P)-bd_dom_sf"/>
</dbReference>
<dbReference type="Pfam" id="PF13602">
    <property type="entry name" value="ADH_zinc_N_2"/>
    <property type="match status" value="1"/>
</dbReference>
<dbReference type="InterPro" id="IPR051603">
    <property type="entry name" value="Zinc-ADH_QOR/CCCR"/>
</dbReference>
<dbReference type="Pfam" id="PF08240">
    <property type="entry name" value="ADH_N"/>
    <property type="match status" value="1"/>
</dbReference>
<name>A0ABT6KJQ4_9MICO</name>
<evidence type="ECO:0000313" key="4">
    <source>
        <dbReference type="Proteomes" id="UP001160142"/>
    </source>
</evidence>
<accession>A0ABT6KJQ4</accession>
<evidence type="ECO:0000259" key="2">
    <source>
        <dbReference type="SMART" id="SM00829"/>
    </source>
</evidence>
<dbReference type="RefSeq" id="WP_322132595.1">
    <property type="nucleotide sequence ID" value="NZ_CP085036.1"/>
</dbReference>
<dbReference type="SUPFAM" id="SSF51735">
    <property type="entry name" value="NAD(P)-binding Rossmann-fold domains"/>
    <property type="match status" value="1"/>
</dbReference>
<dbReference type="GO" id="GO:0003960">
    <property type="term" value="F:quinone reductase (NADPH) activity"/>
    <property type="evidence" value="ECO:0007669"/>
    <property type="project" value="UniProtKB-EC"/>
</dbReference>
<organism evidence="3 4">
    <name type="scientific">Antiquaquibacter oligotrophicus</name>
    <dbReference type="NCBI Taxonomy" id="2880260"/>
    <lineage>
        <taxon>Bacteria</taxon>
        <taxon>Bacillati</taxon>
        <taxon>Actinomycetota</taxon>
        <taxon>Actinomycetes</taxon>
        <taxon>Micrococcales</taxon>
        <taxon>Microbacteriaceae</taxon>
        <taxon>Antiquaquibacter</taxon>
    </lineage>
</organism>
<dbReference type="CDD" id="cd05289">
    <property type="entry name" value="MDR_like_2"/>
    <property type="match status" value="1"/>
</dbReference>
<dbReference type="SMART" id="SM00829">
    <property type="entry name" value="PKS_ER"/>
    <property type="match status" value="1"/>
</dbReference>
<keyword evidence="4" id="KW-1185">Reference proteome</keyword>
<feature type="domain" description="Enoyl reductase (ER)" evidence="2">
    <location>
        <begin position="13"/>
        <end position="313"/>
    </location>
</feature>
<dbReference type="PANTHER" id="PTHR44154">
    <property type="entry name" value="QUINONE OXIDOREDUCTASE"/>
    <property type="match status" value="1"/>
</dbReference>
<keyword evidence="1" id="KW-0521">NADP</keyword>
<reference evidence="3 4" key="1">
    <citation type="submission" date="2023-04" db="EMBL/GenBank/DDBJ databases">
        <title>Genome Encyclopedia of Bacteria and Archaea VI: Functional Genomics of Type Strains.</title>
        <authorList>
            <person name="Whitman W."/>
        </authorList>
    </citation>
    <scope>NUCLEOTIDE SEQUENCE [LARGE SCALE GENOMIC DNA]</scope>
    <source>
        <strain evidence="3 4">SG_E_30_P1</strain>
    </source>
</reference>
<protein>
    <submittedName>
        <fullName evidence="3">NADPH2:quinone reductase</fullName>
        <ecNumber evidence="3">1.6.5.5</ecNumber>
    </submittedName>
</protein>
<dbReference type="InterPro" id="IPR011032">
    <property type="entry name" value="GroES-like_sf"/>
</dbReference>
<dbReference type="Gene3D" id="3.40.50.720">
    <property type="entry name" value="NAD(P)-binding Rossmann-like Domain"/>
    <property type="match status" value="1"/>
</dbReference>
<evidence type="ECO:0000256" key="1">
    <source>
        <dbReference type="ARBA" id="ARBA00022857"/>
    </source>
</evidence>
<gene>
    <name evidence="3" type="ORF">M2152_000414</name>
</gene>
<dbReference type="InterPro" id="IPR020843">
    <property type="entry name" value="ER"/>
</dbReference>
<dbReference type="Gene3D" id="3.90.180.10">
    <property type="entry name" value="Medium-chain alcohol dehydrogenases, catalytic domain"/>
    <property type="match status" value="1"/>
</dbReference>
<dbReference type="SUPFAM" id="SSF50129">
    <property type="entry name" value="GroES-like"/>
    <property type="match status" value="1"/>
</dbReference>
<dbReference type="PANTHER" id="PTHR44154:SF1">
    <property type="entry name" value="QUINONE OXIDOREDUCTASE"/>
    <property type="match status" value="1"/>
</dbReference>
<proteinExistence type="predicted"/>
<dbReference type="EMBL" id="JARXVQ010000001">
    <property type="protein sequence ID" value="MDH6180232.1"/>
    <property type="molecule type" value="Genomic_DNA"/>
</dbReference>
<sequence length="318" mass="32178">MTNGRAIIANSFGTPEVLELVELHVPEPGPGEVTILVHAAGVNPADIKKLAGQFGSPSLPMRFGSEVAGVVQAVGPDAVGPMGPIEVGHSVIAYPVSGGYADEITVKASSVLPMPEGLSWPEAANLLATGVTAWHLLEATGVGEGDRVLIHGASGGVGYTAAQLALLRGATVVGTASAANQTLLTDAGARAVVYGDGLADRVRAELPDGVDVALDTVGTDEALDVSVDLVSDRSRIATIAGFARGAELGVKMLGGGPGADPGRDIRTAARPELIALADEGKIDIVIARTFPLEAASEALELVRSGHPGGQVALRPNDH</sequence>
<dbReference type="EC" id="1.6.5.5" evidence="3"/>
<keyword evidence="3" id="KW-0560">Oxidoreductase</keyword>
<evidence type="ECO:0000313" key="3">
    <source>
        <dbReference type="EMBL" id="MDH6180232.1"/>
    </source>
</evidence>
<comment type="caution">
    <text evidence="3">The sequence shown here is derived from an EMBL/GenBank/DDBJ whole genome shotgun (WGS) entry which is preliminary data.</text>
</comment>
<dbReference type="Proteomes" id="UP001160142">
    <property type="component" value="Unassembled WGS sequence"/>
</dbReference>
<dbReference type="InterPro" id="IPR013154">
    <property type="entry name" value="ADH-like_N"/>
</dbReference>